<evidence type="ECO:0000256" key="3">
    <source>
        <dbReference type="ARBA" id="ARBA00022676"/>
    </source>
</evidence>
<sequence length="444" mass="50317">MKKYRLDLSVAVVVFIIALLERIRITYEYAWIFAEPVKFVQGDDGHYFAIMMSLLEHEVFGIEGVPTAYRMPFFPLFGAFWHWLLGPEPYVILPVLLVLGAFIPVGTYLLARYFINPLSSFIVSCLMIFDKDMVVYSMLYMTEILFCFCVLWGMLAFGQVQQTLRWPWAVITGLLFGCATLTRANFGPFVFVVLLWFIWLGRARSQAAREGRGEGLARPANPHPPAREGRGAASPHPPAYLKSAITHAVIIGAIVGAMWLPWVIRNYLVFEAFIPFTTQGGSAYYGIYHDQVANQPFGIKYGLWQNLTPPVSDAILQDSVALDRVQRELARNWIQEHRYEAAVLALMQVFQLWAPFSENPLAMIIYTLIGLPALAIFALRDKHPMLISWLILAFMMSAMALASVGVARYAYPLRPVLALTTFMLFQEVAQHISKRRGMLAIRDT</sequence>
<evidence type="ECO:0000256" key="6">
    <source>
        <dbReference type="ARBA" id="ARBA00022989"/>
    </source>
</evidence>
<dbReference type="GO" id="GO:0016763">
    <property type="term" value="F:pentosyltransferase activity"/>
    <property type="evidence" value="ECO:0007669"/>
    <property type="project" value="TreeGrafter"/>
</dbReference>
<keyword evidence="6 9" id="KW-1133">Transmembrane helix</keyword>
<feature type="transmembrane region" description="Helical" evidence="9">
    <location>
        <begin position="244"/>
        <end position="264"/>
    </location>
</feature>
<name>A0A426UAI1_9CHLR</name>
<feature type="transmembrane region" description="Helical" evidence="9">
    <location>
        <begin position="135"/>
        <end position="157"/>
    </location>
</feature>
<protein>
    <submittedName>
        <fullName evidence="10">Uncharacterized protein</fullName>
    </submittedName>
</protein>
<keyword evidence="2" id="KW-1003">Cell membrane</keyword>
<dbReference type="PANTHER" id="PTHR33908:SF11">
    <property type="entry name" value="MEMBRANE PROTEIN"/>
    <property type="match status" value="1"/>
</dbReference>
<organism evidence="10 11">
    <name type="scientific">Candidatus Viridilinea halotolerans</name>
    <dbReference type="NCBI Taxonomy" id="2491704"/>
    <lineage>
        <taxon>Bacteria</taxon>
        <taxon>Bacillati</taxon>
        <taxon>Chloroflexota</taxon>
        <taxon>Chloroflexia</taxon>
        <taxon>Chloroflexales</taxon>
        <taxon>Chloroflexineae</taxon>
        <taxon>Oscillochloridaceae</taxon>
        <taxon>Candidatus Viridilinea</taxon>
    </lineage>
</organism>
<feature type="transmembrane region" description="Helical" evidence="9">
    <location>
        <begin position="386"/>
        <end position="407"/>
    </location>
</feature>
<feature type="transmembrane region" description="Helical" evidence="9">
    <location>
        <begin position="169"/>
        <end position="199"/>
    </location>
</feature>
<dbReference type="InterPro" id="IPR050297">
    <property type="entry name" value="LipidA_mod_glycosyltrf_83"/>
</dbReference>
<evidence type="ECO:0000256" key="7">
    <source>
        <dbReference type="ARBA" id="ARBA00023136"/>
    </source>
</evidence>
<evidence type="ECO:0000256" key="4">
    <source>
        <dbReference type="ARBA" id="ARBA00022679"/>
    </source>
</evidence>
<dbReference type="Proteomes" id="UP000280307">
    <property type="component" value="Unassembled WGS sequence"/>
</dbReference>
<dbReference type="GO" id="GO:0009103">
    <property type="term" value="P:lipopolysaccharide biosynthetic process"/>
    <property type="evidence" value="ECO:0007669"/>
    <property type="project" value="UniProtKB-ARBA"/>
</dbReference>
<dbReference type="PANTHER" id="PTHR33908">
    <property type="entry name" value="MANNOSYLTRANSFERASE YKCB-RELATED"/>
    <property type="match status" value="1"/>
</dbReference>
<accession>A0A426UAI1</accession>
<evidence type="ECO:0000256" key="2">
    <source>
        <dbReference type="ARBA" id="ARBA00022475"/>
    </source>
</evidence>
<dbReference type="EMBL" id="RSAS01000055">
    <property type="protein sequence ID" value="RRR77577.1"/>
    <property type="molecule type" value="Genomic_DNA"/>
</dbReference>
<keyword evidence="5 9" id="KW-0812">Transmembrane</keyword>
<keyword evidence="7 9" id="KW-0472">Membrane</keyword>
<feature type="region of interest" description="Disordered" evidence="8">
    <location>
        <begin position="211"/>
        <end position="235"/>
    </location>
</feature>
<evidence type="ECO:0000313" key="10">
    <source>
        <dbReference type="EMBL" id="RRR77577.1"/>
    </source>
</evidence>
<dbReference type="AlphaFoldDB" id="A0A426UAI1"/>
<feature type="transmembrane region" description="Helical" evidence="9">
    <location>
        <begin position="360"/>
        <end position="379"/>
    </location>
</feature>
<evidence type="ECO:0000256" key="1">
    <source>
        <dbReference type="ARBA" id="ARBA00004651"/>
    </source>
</evidence>
<evidence type="ECO:0000313" key="11">
    <source>
        <dbReference type="Proteomes" id="UP000280307"/>
    </source>
</evidence>
<evidence type="ECO:0000256" key="9">
    <source>
        <dbReference type="SAM" id="Phobius"/>
    </source>
</evidence>
<evidence type="ECO:0000256" key="8">
    <source>
        <dbReference type="SAM" id="MobiDB-lite"/>
    </source>
</evidence>
<keyword evidence="3" id="KW-0328">Glycosyltransferase</keyword>
<reference evidence="10 11" key="1">
    <citation type="submission" date="2018-12" db="EMBL/GenBank/DDBJ databases">
        <title>Genome Sequence of Candidatus Viridilinea halotolerans isolated from saline sulfide-rich spring.</title>
        <authorList>
            <person name="Grouzdev D.S."/>
            <person name="Burganskaya E.I."/>
            <person name="Krutkina M.S."/>
            <person name="Sukhacheva M.V."/>
            <person name="Gorlenko V.M."/>
        </authorList>
    </citation>
    <scope>NUCLEOTIDE SEQUENCE [LARGE SCALE GENOMIC DNA]</scope>
    <source>
        <strain evidence="10">Chok-6</strain>
    </source>
</reference>
<comment type="caution">
    <text evidence="10">The sequence shown here is derived from an EMBL/GenBank/DDBJ whole genome shotgun (WGS) entry which is preliminary data.</text>
</comment>
<gene>
    <name evidence="10" type="ORF">EI684_01330</name>
</gene>
<keyword evidence="4" id="KW-0808">Transferase</keyword>
<dbReference type="GO" id="GO:0005886">
    <property type="term" value="C:plasma membrane"/>
    <property type="evidence" value="ECO:0007669"/>
    <property type="project" value="UniProtKB-SubCell"/>
</dbReference>
<evidence type="ECO:0000256" key="5">
    <source>
        <dbReference type="ARBA" id="ARBA00022692"/>
    </source>
</evidence>
<feature type="transmembrane region" description="Helical" evidence="9">
    <location>
        <begin position="80"/>
        <end position="103"/>
    </location>
</feature>
<proteinExistence type="predicted"/>
<comment type="subcellular location">
    <subcellularLocation>
        <location evidence="1">Cell membrane</location>
        <topology evidence="1">Multi-pass membrane protein</topology>
    </subcellularLocation>
</comment>